<dbReference type="Proteomes" id="UP000320762">
    <property type="component" value="Unassembled WGS sequence"/>
</dbReference>
<keyword evidence="3" id="KW-1185">Reference proteome</keyword>
<dbReference type="PROSITE" id="PS50181">
    <property type="entry name" value="FBOX"/>
    <property type="match status" value="1"/>
</dbReference>
<dbReference type="SUPFAM" id="SSF81383">
    <property type="entry name" value="F-box domain"/>
    <property type="match status" value="1"/>
</dbReference>
<reference evidence="2 3" key="1">
    <citation type="journal article" date="2019" name="New Phytol.">
        <title>Comparative genomics reveals unique wood-decay strategies and fruiting body development in the Schizophyllaceae.</title>
        <authorList>
            <person name="Almasi E."/>
            <person name="Sahu N."/>
            <person name="Krizsan K."/>
            <person name="Balint B."/>
            <person name="Kovacs G.M."/>
            <person name="Kiss B."/>
            <person name="Cseklye J."/>
            <person name="Drula E."/>
            <person name="Henrissat B."/>
            <person name="Nagy I."/>
            <person name="Chovatia M."/>
            <person name="Adam C."/>
            <person name="LaButti K."/>
            <person name="Lipzen A."/>
            <person name="Riley R."/>
            <person name="Grigoriev I.V."/>
            <person name="Nagy L.G."/>
        </authorList>
    </citation>
    <scope>NUCLEOTIDE SEQUENCE [LARGE SCALE GENOMIC DNA]</scope>
    <source>
        <strain evidence="2 3">NL-1724</strain>
    </source>
</reference>
<gene>
    <name evidence="2" type="ORF">BD626DRAFT_573585</name>
</gene>
<evidence type="ECO:0000313" key="2">
    <source>
        <dbReference type="EMBL" id="TRM58364.1"/>
    </source>
</evidence>
<evidence type="ECO:0000313" key="3">
    <source>
        <dbReference type="Proteomes" id="UP000320762"/>
    </source>
</evidence>
<dbReference type="AlphaFoldDB" id="A0A550C0N7"/>
<feature type="domain" description="F-box" evidence="1">
    <location>
        <begin position="654"/>
        <end position="703"/>
    </location>
</feature>
<protein>
    <recommendedName>
        <fullName evidence="1">F-box domain-containing protein</fullName>
    </recommendedName>
</protein>
<name>A0A550C0N7_9AGAR</name>
<dbReference type="EMBL" id="VDMD01000036">
    <property type="protein sequence ID" value="TRM58364.1"/>
    <property type="molecule type" value="Genomic_DNA"/>
</dbReference>
<sequence>MSDSSSNIAARIIELSEGFDETTPLQMVASIAQRIERLVRRPQLRFQGLDVDPFTLEDWRLRTPEVNNAIRDLEAIASVLRFQIDQAAPLRRLLVPHVRRLWHNIVLWIEFLHPVHHFGTERMAHVPLSVLASALYGLFTLKSALADLLDQTPQIYRALFDLWLHVDVYCELPLALVHAKYLHMLFLTVERALLRHDILSKVHGDGPLVPEDVDMIARDMALSVVGHHPRRFYRRFVHLVELFVTPIEPYVTISMDSELMLVRVAMSQLSLLAMVSNLFIPASSQRRDVVRALVRVIRGLLDRPVDALEEEEAACMVLWGMWKCAGDRRLLVWALRDGVLELISAVHNKRPSDTTNSMLNYIADQAMHVQVLRVLGPGGQVVPFGGPAVQTSMRERTEVMRSLYPKVVLAEAHKTATDSVDAPFRYLPSSEVSPLDVQFHILYARFLVRMNFAKLELVEIPRSEGWQLCNYCLGIDLRQMPPQPSLRVMPRQLRGTHGEEFHGTFEELMNSVRTSSNDPHEHSEVRYIVTAFVPALRHTAKPYGVKDVDPLVSFSRFLAHTPRPSVRTLELHEISVTDSGSAFLVCLALLPDLDRMAVTWGWYQAMSMTMMYARCTGPLTDEVLDRMTAVAERTLLVPRITSIDFNGAMPGGKLAALSEFPLDMMYEIFCYLHPAELLAISRTNKTLRGVLLRKSARWIWQTSFRNYKNMPEPPTDLNEPQYARLLCDNSCMFCLSPNAPLISWRARLRFCKGCMKTEFIRITDVHDEEDAILIRSFIRDRIHSVGELYSRAQVDNFCAGYNRVRNDEAQASAWLTDQLSIYQRTREHGWRLQKSGIYHAQKWRRAEIRIRREFVYERLRELGWGEELEYEESRYLLDDNPLLRNPQRLTHEGWKTIEQELVAYVQALREGRLARERAATLHARYYKLADVYDEYLSAKPLDPVFPVVGDIVTVDHIRVAIEDTPVDQFMSCSTMRALIDDIPQSWFVEWREKADAALVNVVSKGLHHPATPADLSLASTHFFHVSSSNACSDVSAKAYPDILEDEDVVARGDTSSWEALQRTGFRPWSPAQLMTTRFHFELARALVALTGLDPDTTTRREMELHDPWFLSQSDSSDGQRSEAIRWPDVMNELLKKDYIKKLSVLSEEDAAHCRWEFANLALGVKEIGSSLVQCKHCATVLCGQPMYDHLRTTHGVETITMRHCATRYGGFPALGAIPFCPALGVIPFSRGNFVCVGTYTFPDFDSVSDMGTAPDEESEEGATPVL</sequence>
<proteinExistence type="predicted"/>
<comment type="caution">
    <text evidence="2">The sequence shown here is derived from an EMBL/GenBank/DDBJ whole genome shotgun (WGS) entry which is preliminary data.</text>
</comment>
<dbReference type="InterPro" id="IPR036047">
    <property type="entry name" value="F-box-like_dom_sf"/>
</dbReference>
<evidence type="ECO:0000259" key="1">
    <source>
        <dbReference type="PROSITE" id="PS50181"/>
    </source>
</evidence>
<organism evidence="2 3">
    <name type="scientific">Schizophyllum amplum</name>
    <dbReference type="NCBI Taxonomy" id="97359"/>
    <lineage>
        <taxon>Eukaryota</taxon>
        <taxon>Fungi</taxon>
        <taxon>Dikarya</taxon>
        <taxon>Basidiomycota</taxon>
        <taxon>Agaricomycotina</taxon>
        <taxon>Agaricomycetes</taxon>
        <taxon>Agaricomycetidae</taxon>
        <taxon>Agaricales</taxon>
        <taxon>Schizophyllaceae</taxon>
        <taxon>Schizophyllum</taxon>
    </lineage>
</organism>
<dbReference type="OrthoDB" id="2322499at2759"/>
<dbReference type="InterPro" id="IPR001810">
    <property type="entry name" value="F-box_dom"/>
</dbReference>
<accession>A0A550C0N7</accession>